<dbReference type="PANTHER" id="PTHR43317:SF1">
    <property type="entry name" value="THERMOSPERMINE SYNTHASE ACAULIS5"/>
    <property type="match status" value="1"/>
</dbReference>
<dbReference type="Gene3D" id="3.40.50.150">
    <property type="entry name" value="Vaccinia Virus protein VP39"/>
    <property type="match status" value="1"/>
</dbReference>
<proteinExistence type="predicted"/>
<dbReference type="Proteomes" id="UP000501812">
    <property type="component" value="Chromosome"/>
</dbReference>
<evidence type="ECO:0000313" key="2">
    <source>
        <dbReference type="EMBL" id="QJE95349.1"/>
    </source>
</evidence>
<keyword evidence="1" id="KW-0620">Polyamine biosynthesis</keyword>
<keyword evidence="3" id="KW-1185">Reference proteome</keyword>
<dbReference type="KEGG" id="luo:HHL09_06000"/>
<evidence type="ECO:0000256" key="1">
    <source>
        <dbReference type="ARBA" id="ARBA00023115"/>
    </source>
</evidence>
<dbReference type="RefSeq" id="WP_169453663.1">
    <property type="nucleotide sequence ID" value="NZ_CP051774.1"/>
</dbReference>
<dbReference type="EMBL" id="CP051774">
    <property type="protein sequence ID" value="QJE95349.1"/>
    <property type="molecule type" value="Genomic_DNA"/>
</dbReference>
<dbReference type="InterPro" id="IPR029063">
    <property type="entry name" value="SAM-dependent_MTases_sf"/>
</dbReference>
<reference evidence="2 3" key="1">
    <citation type="submission" date="2020-04" db="EMBL/GenBank/DDBJ databases">
        <title>Luteolibacter sp. G-1-1-1 isolated from soil.</title>
        <authorList>
            <person name="Dahal R.H."/>
        </authorList>
    </citation>
    <scope>NUCLEOTIDE SEQUENCE [LARGE SCALE GENOMIC DNA]</scope>
    <source>
        <strain evidence="2 3">G-1-1-1</strain>
    </source>
</reference>
<dbReference type="CDD" id="cd02440">
    <property type="entry name" value="AdoMet_MTases"/>
    <property type="match status" value="1"/>
</dbReference>
<accession>A0A858RFZ0</accession>
<dbReference type="PANTHER" id="PTHR43317">
    <property type="entry name" value="THERMOSPERMINE SYNTHASE ACAULIS5"/>
    <property type="match status" value="1"/>
</dbReference>
<dbReference type="AlphaFoldDB" id="A0A858RFZ0"/>
<organism evidence="2 3">
    <name type="scientific">Luteolibacter luteus</name>
    <dbReference type="NCBI Taxonomy" id="2728835"/>
    <lineage>
        <taxon>Bacteria</taxon>
        <taxon>Pseudomonadati</taxon>
        <taxon>Verrucomicrobiota</taxon>
        <taxon>Verrucomicrobiia</taxon>
        <taxon>Verrucomicrobiales</taxon>
        <taxon>Verrucomicrobiaceae</taxon>
        <taxon>Luteolibacter</taxon>
    </lineage>
</organism>
<name>A0A858RFZ0_9BACT</name>
<dbReference type="SUPFAM" id="SSF53335">
    <property type="entry name" value="S-adenosyl-L-methionine-dependent methyltransferases"/>
    <property type="match status" value="1"/>
</dbReference>
<gene>
    <name evidence="2" type="ORF">HHL09_06000</name>
</gene>
<evidence type="ECO:0000313" key="3">
    <source>
        <dbReference type="Proteomes" id="UP000501812"/>
    </source>
</evidence>
<dbReference type="GO" id="GO:0006596">
    <property type="term" value="P:polyamine biosynthetic process"/>
    <property type="evidence" value="ECO:0007669"/>
    <property type="project" value="UniProtKB-KW"/>
</dbReference>
<dbReference type="GO" id="GO:0008168">
    <property type="term" value="F:methyltransferase activity"/>
    <property type="evidence" value="ECO:0007669"/>
    <property type="project" value="UniProtKB-KW"/>
</dbReference>
<protein>
    <submittedName>
        <fullName evidence="2">Methyltransferase domain-containing protein</fullName>
    </submittedName>
</protein>
<keyword evidence="2" id="KW-0808">Transferase</keyword>
<sequence length="248" mass="27563">MPLRCHAIVDTKHQKVQIWKSERQCEFRVAGAIHAWWHEKRYLTGLAWDNLAAAALLRPAGPPRSILMLGLAGGTAMRILHHLLPDSRLVAVDIDQEIVALAELNMRLDDLGIEIHFADAYQWIAKCKERFDVVIDDVYLAGSDDVFRPGKSDSGQIKALKRLLKPGGLLLANLVNGSGHRAMQIRTRAAFREGFPVVRSVTTPASLNETLVGGAEVLPGAALKSWRAAFREAGDRKLWDAIKIRRLK</sequence>
<keyword evidence="2" id="KW-0489">Methyltransferase</keyword>
<dbReference type="GO" id="GO:0032259">
    <property type="term" value="P:methylation"/>
    <property type="evidence" value="ECO:0007669"/>
    <property type="project" value="UniProtKB-KW"/>
</dbReference>
<dbReference type="Pfam" id="PF01564">
    <property type="entry name" value="Spermine_synth"/>
    <property type="match status" value="1"/>
</dbReference>